<protein>
    <submittedName>
        <fullName evidence="11">Uncharacterized protein</fullName>
    </submittedName>
</protein>
<dbReference type="InterPro" id="IPR032675">
    <property type="entry name" value="LRR_dom_sf"/>
</dbReference>
<keyword evidence="12" id="KW-1185">Reference proteome</keyword>
<evidence type="ECO:0000256" key="2">
    <source>
        <dbReference type="ARBA" id="ARBA00022614"/>
    </source>
</evidence>
<evidence type="ECO:0000256" key="4">
    <source>
        <dbReference type="ARBA" id="ARBA00022741"/>
    </source>
</evidence>
<dbReference type="GO" id="GO:0005524">
    <property type="term" value="F:ATP binding"/>
    <property type="evidence" value="ECO:0007669"/>
    <property type="project" value="UniProtKB-KW"/>
</dbReference>
<evidence type="ECO:0000256" key="1">
    <source>
        <dbReference type="ARBA" id="ARBA00008894"/>
    </source>
</evidence>
<dbReference type="GO" id="GO:0042742">
    <property type="term" value="P:defense response to bacterium"/>
    <property type="evidence" value="ECO:0007669"/>
    <property type="project" value="UniProtKB-ARBA"/>
</dbReference>
<dbReference type="GO" id="GO:0043531">
    <property type="term" value="F:ADP binding"/>
    <property type="evidence" value="ECO:0007669"/>
    <property type="project" value="InterPro"/>
</dbReference>
<dbReference type="EMBL" id="NMUH01003071">
    <property type="protein sequence ID" value="MQM03635.1"/>
    <property type="molecule type" value="Genomic_DNA"/>
</dbReference>
<dbReference type="OrthoDB" id="639797at2759"/>
<keyword evidence="5" id="KW-0611">Plant defense</keyword>
<dbReference type="InterPro" id="IPR036388">
    <property type="entry name" value="WH-like_DNA-bd_sf"/>
</dbReference>
<evidence type="ECO:0000256" key="6">
    <source>
        <dbReference type="ARBA" id="ARBA00022840"/>
    </source>
</evidence>
<dbReference type="AlphaFoldDB" id="A0A843WGA0"/>
<keyword evidence="3" id="KW-0677">Repeat</keyword>
<dbReference type="SUPFAM" id="SSF52540">
    <property type="entry name" value="P-loop containing nucleoside triphosphate hydrolases"/>
    <property type="match status" value="1"/>
</dbReference>
<evidence type="ECO:0000259" key="9">
    <source>
        <dbReference type="Pfam" id="PF23559"/>
    </source>
</evidence>
<dbReference type="InterPro" id="IPR027417">
    <property type="entry name" value="P-loop_NTPase"/>
</dbReference>
<keyword evidence="2" id="KW-0433">Leucine-rich repeat</keyword>
<dbReference type="PANTHER" id="PTHR36766">
    <property type="entry name" value="PLANT BROAD-SPECTRUM MILDEW RESISTANCE PROTEIN RPW8"/>
    <property type="match status" value="1"/>
</dbReference>
<feature type="domain" description="R13L1/DRL21-like LRR repeat region" evidence="10">
    <location>
        <begin position="695"/>
        <end position="830"/>
    </location>
</feature>
<dbReference type="Gene3D" id="3.80.10.10">
    <property type="entry name" value="Ribonuclease Inhibitor"/>
    <property type="match status" value="3"/>
</dbReference>
<dbReference type="InterPro" id="IPR058922">
    <property type="entry name" value="WHD_DRP"/>
</dbReference>
<evidence type="ECO:0000313" key="12">
    <source>
        <dbReference type="Proteomes" id="UP000652761"/>
    </source>
</evidence>
<feature type="domain" description="Disease resistance protein winged helix" evidence="9">
    <location>
        <begin position="448"/>
        <end position="515"/>
    </location>
</feature>
<dbReference type="PANTHER" id="PTHR36766:SF70">
    <property type="entry name" value="DISEASE RESISTANCE PROTEIN RGA4"/>
    <property type="match status" value="1"/>
</dbReference>
<organism evidence="11 12">
    <name type="scientific">Colocasia esculenta</name>
    <name type="common">Wild taro</name>
    <name type="synonym">Arum esculentum</name>
    <dbReference type="NCBI Taxonomy" id="4460"/>
    <lineage>
        <taxon>Eukaryota</taxon>
        <taxon>Viridiplantae</taxon>
        <taxon>Streptophyta</taxon>
        <taxon>Embryophyta</taxon>
        <taxon>Tracheophyta</taxon>
        <taxon>Spermatophyta</taxon>
        <taxon>Magnoliopsida</taxon>
        <taxon>Liliopsida</taxon>
        <taxon>Araceae</taxon>
        <taxon>Aroideae</taxon>
        <taxon>Colocasieae</taxon>
        <taxon>Colocasia</taxon>
    </lineage>
</organism>
<evidence type="ECO:0000259" key="8">
    <source>
        <dbReference type="Pfam" id="PF18052"/>
    </source>
</evidence>
<dbReference type="GO" id="GO:0009626">
    <property type="term" value="P:plant-type hypersensitive response"/>
    <property type="evidence" value="ECO:0007669"/>
    <property type="project" value="UniProtKB-ARBA"/>
</dbReference>
<keyword evidence="4" id="KW-0547">Nucleotide-binding</keyword>
<dbReference type="Proteomes" id="UP000652761">
    <property type="component" value="Unassembled WGS sequence"/>
</dbReference>
<dbReference type="Pfam" id="PF18052">
    <property type="entry name" value="Rx_N"/>
    <property type="match status" value="1"/>
</dbReference>
<gene>
    <name evidence="11" type="ORF">Taro_036420</name>
</gene>
<evidence type="ECO:0000256" key="5">
    <source>
        <dbReference type="ARBA" id="ARBA00022821"/>
    </source>
</evidence>
<dbReference type="InterPro" id="IPR042197">
    <property type="entry name" value="Apaf_helical"/>
</dbReference>
<feature type="domain" description="Disease resistance N-terminal" evidence="8">
    <location>
        <begin position="20"/>
        <end position="91"/>
    </location>
</feature>
<dbReference type="FunFam" id="1.10.10.10:FF:000322">
    <property type="entry name" value="Probable disease resistance protein At1g63360"/>
    <property type="match status" value="1"/>
</dbReference>
<dbReference type="Pfam" id="PF23559">
    <property type="entry name" value="WHD_DRP"/>
    <property type="match status" value="1"/>
</dbReference>
<dbReference type="InterPro" id="IPR041118">
    <property type="entry name" value="Rx_N"/>
</dbReference>
<evidence type="ECO:0000259" key="7">
    <source>
        <dbReference type="Pfam" id="PF00931"/>
    </source>
</evidence>
<dbReference type="Gene3D" id="3.40.50.300">
    <property type="entry name" value="P-loop containing nucleotide triphosphate hydrolases"/>
    <property type="match status" value="1"/>
</dbReference>
<dbReference type="FunFam" id="3.40.50.300:FF:001091">
    <property type="entry name" value="Probable disease resistance protein At1g61300"/>
    <property type="match status" value="1"/>
</dbReference>
<proteinExistence type="inferred from homology"/>
<dbReference type="Gene3D" id="1.10.8.430">
    <property type="entry name" value="Helical domain of apoptotic protease-activating factors"/>
    <property type="match status" value="1"/>
</dbReference>
<comment type="caution">
    <text evidence="11">The sequence shown here is derived from an EMBL/GenBank/DDBJ whole genome shotgun (WGS) entry which is preliminary data.</text>
</comment>
<comment type="similarity">
    <text evidence="1">Belongs to the disease resistance NB-LRR family.</text>
</comment>
<evidence type="ECO:0000313" key="11">
    <source>
        <dbReference type="EMBL" id="MQM03635.1"/>
    </source>
</evidence>
<dbReference type="Pfam" id="PF00931">
    <property type="entry name" value="NB-ARC"/>
    <property type="match status" value="1"/>
</dbReference>
<dbReference type="PRINTS" id="PR00364">
    <property type="entry name" value="DISEASERSIST"/>
</dbReference>
<reference evidence="11" key="1">
    <citation type="submission" date="2017-07" db="EMBL/GenBank/DDBJ databases">
        <title>Taro Niue Genome Assembly and Annotation.</title>
        <authorList>
            <person name="Atibalentja N."/>
            <person name="Keating K."/>
            <person name="Fields C.J."/>
        </authorList>
    </citation>
    <scope>NUCLEOTIDE SEQUENCE</scope>
    <source>
        <strain evidence="11">Niue_2</strain>
        <tissue evidence="11">Leaf</tissue>
    </source>
</reference>
<dbReference type="InterPro" id="IPR002182">
    <property type="entry name" value="NB-ARC"/>
</dbReference>
<accession>A0A843WGA0</accession>
<dbReference type="InterPro" id="IPR056789">
    <property type="entry name" value="LRR_R13L1-DRL21"/>
</dbReference>
<evidence type="ECO:0000259" key="10">
    <source>
        <dbReference type="Pfam" id="PF25019"/>
    </source>
</evidence>
<dbReference type="Gene3D" id="1.10.10.10">
    <property type="entry name" value="Winged helix-like DNA-binding domain superfamily/Winged helix DNA-binding domain"/>
    <property type="match status" value="1"/>
</dbReference>
<dbReference type="GO" id="GO:0002758">
    <property type="term" value="P:innate immune response-activating signaling pathway"/>
    <property type="evidence" value="ECO:0007669"/>
    <property type="project" value="UniProtKB-ARBA"/>
</dbReference>
<dbReference type="Gene3D" id="1.20.5.4130">
    <property type="match status" value="1"/>
</dbReference>
<dbReference type="SUPFAM" id="SSF52058">
    <property type="entry name" value="L domain-like"/>
    <property type="match status" value="2"/>
</dbReference>
<feature type="domain" description="NB-ARC" evidence="7">
    <location>
        <begin position="180"/>
        <end position="360"/>
    </location>
</feature>
<keyword evidence="6" id="KW-0067">ATP-binding</keyword>
<sequence>MAPQAKNGGALAYVGTGLERAIEELQQISHIPEEIQRLIPKVNRITAVMKDAEQKPISSHEVRHWLQESKQILLDAEDVFDELATDAAVQMMRAHTKSLIGFQNIVRFVSLFPAIPTMTRAMRRRLHEMNGRLDLLASQKPMLLQQMSTAPPVNCLPLTWRQTGSHLPDETSVIGRDREKEQIIEMLTQFDESSSNNNKGFSIVPIVGLGGVGKTTLAQLIFNDQIVKNHFELMMWVCVSNDVDCERVTKDMIEAALAFKGNYEECQVTSWDWMQRRLLREVEGKTFLLVLDDVWEAEHSTWEELFKPLHSGEKGSKVLVTARNMGFVAKLEGRIETPIFLEGLSHDDAWDVLKKYAFRGADGTTSAEYSDLEDLGRRIVQKLKGSPLAARTTGSLLNHELSKEHWQTVLGSECWKLELGQGNILPALLLSYQHLPPDLKQCFAYCSLFPKDYRFSKEEIGQLWEAQTFIRKDRGTRMETMGSKYFDELLHKSFFESKHDNGDYYVMHDLVHDLAEYVSSDHCFMLEDQKIGKIPDTVRHMSVTASYQIDIINKSCFHEKLRSFLFQTRYRLVVHLNTNDLDQLFQKLKMLRVLGLRHCGIRELPGSIGDLKHLRYIDLEWNHRLNNLPESLGNLYNLQVLNLNYCRSLRELPSTMSQLVNLRHLQAYYELVSNIDGVGKLTGLQELQVRGRQVRELEGMCMLRELKITNLEEVGSKEEAIQARLQGMERLQVLQLEWNGRWASSINQDSIKPELEGEVLQALQPNKGIRELHIEGYGGVRSPDWMEVSTLLSSFSSLRRVSLENCPNWQVPPCSFLSQLRHLEHLLIFRMPKWEEWSCPVSWDCIRQLTIRGCPKLKELPLLPRALRRLDLEEVGISCLQELGGCSRVEGGIETTSSPHSSPTSASLSTLDFTFCDDLTSISRLVQQQLPDLVEMEIRNCQNLVSLPEKGFGHLVSLKILKLAGCPKLTCLLPMQKEEKDALSQHLPCSLEELEIEECGDAMGGWWWAGLHRLTSMAKLSLCGCPTTAELLFLSLGRHHHPLHLPATLRELWIDGYNRFNHGQQSTTFSACSSHDQLSPPPPPPMIPHSNVDASARALRAFTSLKQLTILRSPNFLQKWGGWGLPSSLELLTIAGDDNLDHKCLSSCLHDLISLKELDLQKLENLRLLPNLSGLTSLATLSIKHCRSIHSLSSNGLPPSLQTLHICECPELTGRRKDKPKSTWHEVAQVPCVVIDSSKIQ</sequence>
<name>A0A843WGA0_COLES</name>
<dbReference type="Pfam" id="PF25019">
    <property type="entry name" value="LRR_R13L1-DRL21"/>
    <property type="match status" value="1"/>
</dbReference>
<evidence type="ECO:0000256" key="3">
    <source>
        <dbReference type="ARBA" id="ARBA00022737"/>
    </source>
</evidence>